<gene>
    <name evidence="2" type="ORF">PR003_g12931</name>
</gene>
<dbReference type="Proteomes" id="UP000434957">
    <property type="component" value="Unassembled WGS sequence"/>
</dbReference>
<proteinExistence type="predicted"/>
<evidence type="ECO:0000313" key="2">
    <source>
        <dbReference type="EMBL" id="KAE9335617.1"/>
    </source>
</evidence>
<accession>A0A6A4FIY2</accession>
<organism evidence="2 3">
    <name type="scientific">Phytophthora rubi</name>
    <dbReference type="NCBI Taxonomy" id="129364"/>
    <lineage>
        <taxon>Eukaryota</taxon>
        <taxon>Sar</taxon>
        <taxon>Stramenopiles</taxon>
        <taxon>Oomycota</taxon>
        <taxon>Peronosporomycetes</taxon>
        <taxon>Peronosporales</taxon>
        <taxon>Peronosporaceae</taxon>
        <taxon>Phytophthora</taxon>
    </lineage>
</organism>
<evidence type="ECO:0000313" key="3">
    <source>
        <dbReference type="Proteomes" id="UP000434957"/>
    </source>
</evidence>
<dbReference type="InterPro" id="IPR004875">
    <property type="entry name" value="DDE_SF_endonuclease_dom"/>
</dbReference>
<name>A0A6A4FIY2_9STRA</name>
<keyword evidence="3" id="KW-1185">Reference proteome</keyword>
<reference evidence="2 3" key="1">
    <citation type="submission" date="2018-08" db="EMBL/GenBank/DDBJ databases">
        <title>Genomic investigation of the strawberry pathogen Phytophthora fragariae indicates pathogenicity is determined by transcriptional variation in three key races.</title>
        <authorList>
            <person name="Adams T.M."/>
            <person name="Armitage A.D."/>
            <person name="Sobczyk M.K."/>
            <person name="Bates H.J."/>
            <person name="Dunwell J.M."/>
            <person name="Nellist C.F."/>
            <person name="Harrison R.J."/>
        </authorList>
    </citation>
    <scope>NUCLEOTIDE SEQUENCE [LARGE SCALE GENOMIC DNA]</scope>
    <source>
        <strain evidence="2 3">SCRP333</strain>
    </source>
</reference>
<feature type="domain" description="DDE-1" evidence="1">
    <location>
        <begin position="40"/>
        <end position="165"/>
    </location>
</feature>
<dbReference type="GO" id="GO:0003676">
    <property type="term" value="F:nucleic acid binding"/>
    <property type="evidence" value="ECO:0007669"/>
    <property type="project" value="InterPro"/>
</dbReference>
<protein>
    <recommendedName>
        <fullName evidence="1">DDE-1 domain-containing protein</fullName>
    </recommendedName>
</protein>
<sequence length="209" mass="22561">MPPASLTSLTPKIARRKVVAVRKSANVWSKKTKPNFHITVVGAVSAAGATVPPLIIASGMRFFKEDIAALAIEGAAITEAPKVFSNSKIFLQWLAFFGENIAHLPNPVVVIVDNSATHISEEADEICVEYGIMLVAPPANATHLFQPLDVALFKPCKGCIHDLTLDRLCSISDPVIRKTTTIEMSCTVYRRALVDKSTSSVNGFRECGV</sequence>
<comment type="caution">
    <text evidence="2">The sequence shown here is derived from an EMBL/GenBank/DDBJ whole genome shotgun (WGS) entry which is preliminary data.</text>
</comment>
<dbReference type="Pfam" id="PF03184">
    <property type="entry name" value="DDE_1"/>
    <property type="match status" value="1"/>
</dbReference>
<dbReference type="AlphaFoldDB" id="A0A6A4FIY2"/>
<dbReference type="EMBL" id="QXFT01000797">
    <property type="protein sequence ID" value="KAE9335617.1"/>
    <property type="molecule type" value="Genomic_DNA"/>
</dbReference>
<evidence type="ECO:0000259" key="1">
    <source>
        <dbReference type="Pfam" id="PF03184"/>
    </source>
</evidence>